<organism evidence="3 4">
    <name type="scientific">Capsella rubella</name>
    <dbReference type="NCBI Taxonomy" id="81985"/>
    <lineage>
        <taxon>Eukaryota</taxon>
        <taxon>Viridiplantae</taxon>
        <taxon>Streptophyta</taxon>
        <taxon>Embryophyta</taxon>
        <taxon>Tracheophyta</taxon>
        <taxon>Spermatophyta</taxon>
        <taxon>Magnoliopsida</taxon>
        <taxon>eudicotyledons</taxon>
        <taxon>Gunneridae</taxon>
        <taxon>Pentapetalae</taxon>
        <taxon>rosids</taxon>
        <taxon>malvids</taxon>
        <taxon>Brassicales</taxon>
        <taxon>Brassicaceae</taxon>
        <taxon>Camelineae</taxon>
        <taxon>Capsella</taxon>
    </lineage>
</organism>
<dbReference type="Pfam" id="PF10536">
    <property type="entry name" value="PMD"/>
    <property type="match status" value="1"/>
</dbReference>
<sequence length="874" mass="100138">NKKNEKEKEKERERIEKEEEEKEEEENTSSFSSPLIEEIFVEKREELMASPTENRNRSSSKKTHLLKPCRLTSIDGFEAQQNRSSPSVHSKALSASVNFCGWRFPNKKFKSWARKMASLHEPIWRKAGIFEAVIASTYKVPKDTDLIMGIAEKWCPETKTFVFPWGEATITLEDVMLLLGFSVLGLPVFAAPDSSGKKVMEKLEKEWKKIKKDKVVLVSKLSWMKRFMNSGDELEHVGFLALWLSYFVFPSDLFHLSKAILPIAVHLSYGTKMAIAPAVLAHLYADLSLLKSHIRVFSQSLIKVQIDLSALFKLVQVWAWERFRELQPKPFSLLRGEPRLARWANVKQRTSNAKQILDNSKTDGFVWRPYTKTMKNWNFPRFYPEKEMRVPVGPSLDDEFISFARCIKVSELVGIDSVEHYFPNRVASQFGVRHDVSSPVKGNRLSREAAWNVYDKPIDGMTLYIPSRSAISCYIPMFCEWWRKEVVESAETLKSAITGDDTSLVLSSSKMNRRSEDGMKIAENSTNKRRKYTKQAHGNDESTLGRCQKQDSSENDDDDERLAVAVRRKLYKKMHSNLKNSGEGASELLDKKSRLEARKNDLRNCQKLISKSYDRDETVPAPEVKKRNEETETDERGRKAEKRMVLSPSHKTNSSDSPVDVDGAHDIVVPVPETRQYCDDDFDVYASYAEKKTMINDGSKKPKCLFYEDDPVAGEMTRSDYEHDIDTVAGEMARSDGKLCSETKNESDDGRISENVQKGEKNEISKSYKSMVLSPSDKSDTHITVGERSQGQNCLLHDDGFGSEETKKSSEQLEDLEKRNHDFGDGDVDNDTTEKRFRELKVLALTIEERILQAERTVAWLNKRRAIKQRKINK</sequence>
<dbReference type="GO" id="GO:0010073">
    <property type="term" value="P:meristem maintenance"/>
    <property type="evidence" value="ECO:0007669"/>
    <property type="project" value="InterPro"/>
</dbReference>
<accession>R0GTA8</accession>
<dbReference type="PANTHER" id="PTHR46033">
    <property type="entry name" value="PROTEIN MAIN-LIKE 2"/>
    <property type="match status" value="1"/>
</dbReference>
<dbReference type="AlphaFoldDB" id="R0GTA8"/>
<protein>
    <recommendedName>
        <fullName evidence="2">Aminotransferase-like plant mobile domain-containing protein</fullName>
    </recommendedName>
</protein>
<feature type="domain" description="Aminotransferase-like plant mobile" evidence="2">
    <location>
        <begin position="128"/>
        <end position="483"/>
    </location>
</feature>
<feature type="non-terminal residue" evidence="3">
    <location>
        <position position="1"/>
    </location>
</feature>
<feature type="region of interest" description="Disordered" evidence="1">
    <location>
        <begin position="1"/>
        <end position="36"/>
    </location>
</feature>
<gene>
    <name evidence="3" type="ORF">CARUB_v10011554mg</name>
</gene>
<keyword evidence="4" id="KW-1185">Reference proteome</keyword>
<dbReference type="Proteomes" id="UP000029121">
    <property type="component" value="Unassembled WGS sequence"/>
</dbReference>
<proteinExistence type="predicted"/>
<dbReference type="STRING" id="81985.R0GTA8"/>
<dbReference type="InterPro" id="IPR019557">
    <property type="entry name" value="AminoTfrase-like_pln_mobile"/>
</dbReference>
<evidence type="ECO:0000313" key="4">
    <source>
        <dbReference type="Proteomes" id="UP000029121"/>
    </source>
</evidence>
<feature type="region of interest" description="Disordered" evidence="1">
    <location>
        <begin position="505"/>
        <end position="561"/>
    </location>
</feature>
<dbReference type="EMBL" id="KB870805">
    <property type="protein sequence ID" value="EOA39011.1"/>
    <property type="molecule type" value="Genomic_DNA"/>
</dbReference>
<feature type="compositionally biased region" description="Basic and acidic residues" evidence="1">
    <location>
        <begin position="613"/>
        <end position="644"/>
    </location>
</feature>
<dbReference type="PANTHER" id="PTHR46033:SF73">
    <property type="entry name" value="AMINOTRANSFERASE-LIKE, MOBILE DOMAIN PROTEIN-RELATED"/>
    <property type="match status" value="1"/>
</dbReference>
<feature type="compositionally biased region" description="Acidic residues" evidence="1">
    <location>
        <begin position="18"/>
        <end position="27"/>
    </location>
</feature>
<feature type="compositionally biased region" description="Basic and acidic residues" evidence="1">
    <location>
        <begin position="1"/>
        <end position="17"/>
    </location>
</feature>
<reference evidence="4" key="1">
    <citation type="journal article" date="2013" name="Nat. Genet.">
        <title>The Capsella rubella genome and the genomic consequences of rapid mating system evolution.</title>
        <authorList>
            <person name="Slotte T."/>
            <person name="Hazzouri K.M."/>
            <person name="Agren J.A."/>
            <person name="Koenig D."/>
            <person name="Maumus F."/>
            <person name="Guo Y.L."/>
            <person name="Steige K."/>
            <person name="Platts A.E."/>
            <person name="Escobar J.S."/>
            <person name="Newman L.K."/>
            <person name="Wang W."/>
            <person name="Mandakova T."/>
            <person name="Vello E."/>
            <person name="Smith L.M."/>
            <person name="Henz S.R."/>
            <person name="Steffen J."/>
            <person name="Takuno S."/>
            <person name="Brandvain Y."/>
            <person name="Coop G."/>
            <person name="Andolfatto P."/>
            <person name="Hu T.T."/>
            <person name="Blanchette M."/>
            <person name="Clark R.M."/>
            <person name="Quesneville H."/>
            <person name="Nordborg M."/>
            <person name="Gaut B.S."/>
            <person name="Lysak M.A."/>
            <person name="Jenkins J."/>
            <person name="Grimwood J."/>
            <person name="Chapman J."/>
            <person name="Prochnik S."/>
            <person name="Shu S."/>
            <person name="Rokhsar D."/>
            <person name="Schmutz J."/>
            <person name="Weigel D."/>
            <person name="Wright S.I."/>
        </authorList>
    </citation>
    <scope>NUCLEOTIDE SEQUENCE [LARGE SCALE GENOMIC DNA]</scope>
    <source>
        <strain evidence="4">cv. Monte Gargano</strain>
    </source>
</reference>
<feature type="region of interest" description="Disordered" evidence="1">
    <location>
        <begin position="613"/>
        <end position="663"/>
    </location>
</feature>
<dbReference type="InterPro" id="IPR044824">
    <property type="entry name" value="MAIN-like"/>
</dbReference>
<name>R0GTA8_9BRAS</name>
<evidence type="ECO:0000313" key="3">
    <source>
        <dbReference type="EMBL" id="EOA39011.1"/>
    </source>
</evidence>
<evidence type="ECO:0000256" key="1">
    <source>
        <dbReference type="SAM" id="MobiDB-lite"/>
    </source>
</evidence>
<evidence type="ECO:0000259" key="2">
    <source>
        <dbReference type="Pfam" id="PF10536"/>
    </source>
</evidence>